<dbReference type="PANTHER" id="PTHR40562:SF1">
    <property type="entry name" value="NITRITE REDUCTASE (NADH) SMALL SUBUNIT"/>
    <property type="match status" value="1"/>
</dbReference>
<evidence type="ECO:0000313" key="5">
    <source>
        <dbReference type="Proteomes" id="UP000501466"/>
    </source>
</evidence>
<protein>
    <recommendedName>
        <fullName evidence="3">Rieske-like [2Fe-2S] domain-containing protein</fullName>
    </recommendedName>
</protein>
<reference evidence="5" key="1">
    <citation type="submission" date="2019-11" db="EMBL/GenBank/DDBJ databases">
        <title>Isolation and characterization of two novel species in the genus Thiomicrorhabdus.</title>
        <authorList>
            <person name="Mochizuki J."/>
            <person name="Kojima H."/>
            <person name="Fukui M."/>
        </authorList>
    </citation>
    <scope>NUCLEOTIDE SEQUENCE [LARGE SCALE GENOMIC DNA]</scope>
    <source>
        <strain evidence="5">AkT22</strain>
    </source>
</reference>
<dbReference type="AlphaFoldDB" id="A0A6F8PNR1"/>
<dbReference type="Proteomes" id="UP000501466">
    <property type="component" value="Chromosome"/>
</dbReference>
<dbReference type="PROSITE" id="PS51300">
    <property type="entry name" value="NIRD"/>
    <property type="match status" value="1"/>
</dbReference>
<accession>A0A6F8PNR1</accession>
<evidence type="ECO:0000313" key="4">
    <source>
        <dbReference type="EMBL" id="BBP43735.1"/>
    </source>
</evidence>
<dbReference type="InterPro" id="IPR036922">
    <property type="entry name" value="Rieske_2Fe-2S_sf"/>
</dbReference>
<keyword evidence="1" id="KW-0560">Oxidoreductase</keyword>
<dbReference type="SUPFAM" id="SSF50022">
    <property type="entry name" value="ISP domain"/>
    <property type="match status" value="1"/>
</dbReference>
<dbReference type="KEGG" id="tzo:THMIRHAT_14810"/>
<dbReference type="GO" id="GO:0051537">
    <property type="term" value="F:2 iron, 2 sulfur cluster binding"/>
    <property type="evidence" value="ECO:0007669"/>
    <property type="project" value="InterPro"/>
</dbReference>
<dbReference type="InterPro" id="IPR017881">
    <property type="entry name" value="NirD"/>
</dbReference>
<dbReference type="InterPro" id="IPR012748">
    <property type="entry name" value="Rieske-like_NirD"/>
</dbReference>
<gene>
    <name evidence="4" type="ORF">THMIRHAT_14810</name>
</gene>
<evidence type="ECO:0000256" key="1">
    <source>
        <dbReference type="ARBA" id="ARBA00023002"/>
    </source>
</evidence>
<dbReference type="CDD" id="cd03529">
    <property type="entry name" value="Rieske_NirD"/>
    <property type="match status" value="1"/>
</dbReference>
<dbReference type="Pfam" id="PF13806">
    <property type="entry name" value="Rieske_2"/>
    <property type="match status" value="1"/>
</dbReference>
<dbReference type="PANTHER" id="PTHR40562">
    <property type="match status" value="1"/>
</dbReference>
<name>A0A6F8PNR1_9GAMM</name>
<proteinExistence type="predicted"/>
<evidence type="ECO:0000259" key="3">
    <source>
        <dbReference type="Pfam" id="PF13806"/>
    </source>
</evidence>
<dbReference type="EMBL" id="AP021888">
    <property type="protein sequence ID" value="BBP43735.1"/>
    <property type="molecule type" value="Genomic_DNA"/>
</dbReference>
<dbReference type="GO" id="GO:0008942">
    <property type="term" value="F:nitrite reductase [NAD(P)H] activity"/>
    <property type="evidence" value="ECO:0007669"/>
    <property type="project" value="InterPro"/>
</dbReference>
<dbReference type="GO" id="GO:0042128">
    <property type="term" value="P:nitrate assimilation"/>
    <property type="evidence" value="ECO:0007669"/>
    <property type="project" value="UniProtKB-KW"/>
</dbReference>
<keyword evidence="5" id="KW-1185">Reference proteome</keyword>
<keyword evidence="2" id="KW-0534">Nitrate assimilation</keyword>
<dbReference type="NCBIfam" id="TIGR02378">
    <property type="entry name" value="nirD_assim_sml"/>
    <property type="match status" value="1"/>
</dbReference>
<feature type="domain" description="Rieske-like [2Fe-2S]" evidence="3">
    <location>
        <begin position="3"/>
        <end position="104"/>
    </location>
</feature>
<dbReference type="Gene3D" id="2.102.10.10">
    <property type="entry name" value="Rieske [2Fe-2S] iron-sulphur domain"/>
    <property type="match status" value="1"/>
</dbReference>
<sequence length="106" mass="11552">MSEWIEVCGLQDLVEGAGVAALVKDTQIALFLLAGKVYALNNYDPVGKANVMSRGMIGDLKGQPMVASPLQKLHYNLETGACMDKEGVVLQNYPVQLKNNRVFIEV</sequence>
<evidence type="ECO:0000256" key="2">
    <source>
        <dbReference type="ARBA" id="ARBA00023063"/>
    </source>
</evidence>
<dbReference type="RefSeq" id="WP_173291511.1">
    <property type="nucleotide sequence ID" value="NZ_AP021888.1"/>
</dbReference>
<organism evidence="4 5">
    <name type="scientific">Thiosulfativibrio zosterae</name>
    <dbReference type="NCBI Taxonomy" id="2675053"/>
    <lineage>
        <taxon>Bacteria</taxon>
        <taxon>Pseudomonadati</taxon>
        <taxon>Pseudomonadota</taxon>
        <taxon>Gammaproteobacteria</taxon>
        <taxon>Thiotrichales</taxon>
        <taxon>Piscirickettsiaceae</taxon>
        <taxon>Thiosulfativibrio</taxon>
    </lineage>
</organism>